<feature type="compositionally biased region" description="Basic residues" evidence="1">
    <location>
        <begin position="22"/>
        <end position="32"/>
    </location>
</feature>
<organism evidence="2 3">
    <name type="scientific">Colocasia esculenta</name>
    <name type="common">Wild taro</name>
    <name type="synonym">Arum esculentum</name>
    <dbReference type="NCBI Taxonomy" id="4460"/>
    <lineage>
        <taxon>Eukaryota</taxon>
        <taxon>Viridiplantae</taxon>
        <taxon>Streptophyta</taxon>
        <taxon>Embryophyta</taxon>
        <taxon>Tracheophyta</taxon>
        <taxon>Spermatophyta</taxon>
        <taxon>Magnoliopsida</taxon>
        <taxon>Liliopsida</taxon>
        <taxon>Araceae</taxon>
        <taxon>Aroideae</taxon>
        <taxon>Colocasieae</taxon>
        <taxon>Colocasia</taxon>
    </lineage>
</organism>
<keyword evidence="3" id="KW-1185">Reference proteome</keyword>
<accession>A0A843VNC2</accession>
<dbReference type="AlphaFoldDB" id="A0A843VNC2"/>
<reference evidence="2" key="1">
    <citation type="submission" date="2017-07" db="EMBL/GenBank/DDBJ databases">
        <title>Taro Niue Genome Assembly and Annotation.</title>
        <authorList>
            <person name="Atibalentja N."/>
            <person name="Keating K."/>
            <person name="Fields C.J."/>
        </authorList>
    </citation>
    <scope>NUCLEOTIDE SEQUENCE</scope>
    <source>
        <strain evidence="2">Niue_2</strain>
        <tissue evidence="2">Leaf</tissue>
    </source>
</reference>
<feature type="compositionally biased region" description="Basic and acidic residues" evidence="1">
    <location>
        <begin position="33"/>
        <end position="63"/>
    </location>
</feature>
<protein>
    <submittedName>
        <fullName evidence="2">Uncharacterized protein</fullName>
    </submittedName>
</protein>
<sequence length="134" mass="15232">MAEMHAPNIEAQILVWPDRRSNARKTQPRKKQRVGDAPRRRSHTVERDRPSAAGSRERERELEPTPATVRLQSDSLETQSTDVSFPPIKGKSTKRRNKKVPRQADRTKPSHARARPARPGGARYCPSSTPFYPT</sequence>
<name>A0A843VNC2_COLES</name>
<feature type="region of interest" description="Disordered" evidence="1">
    <location>
        <begin position="1"/>
        <end position="134"/>
    </location>
</feature>
<gene>
    <name evidence="2" type="ORF">Taro_033250</name>
</gene>
<dbReference type="EMBL" id="NMUH01002523">
    <property type="protein sequence ID" value="MQM00513.1"/>
    <property type="molecule type" value="Genomic_DNA"/>
</dbReference>
<comment type="caution">
    <text evidence="2">The sequence shown here is derived from an EMBL/GenBank/DDBJ whole genome shotgun (WGS) entry which is preliminary data.</text>
</comment>
<evidence type="ECO:0000313" key="3">
    <source>
        <dbReference type="Proteomes" id="UP000652761"/>
    </source>
</evidence>
<feature type="compositionally biased region" description="Basic residues" evidence="1">
    <location>
        <begin position="91"/>
        <end position="101"/>
    </location>
</feature>
<evidence type="ECO:0000313" key="2">
    <source>
        <dbReference type="EMBL" id="MQM00513.1"/>
    </source>
</evidence>
<proteinExistence type="predicted"/>
<evidence type="ECO:0000256" key="1">
    <source>
        <dbReference type="SAM" id="MobiDB-lite"/>
    </source>
</evidence>
<dbReference type="Proteomes" id="UP000652761">
    <property type="component" value="Unassembled WGS sequence"/>
</dbReference>
<feature type="compositionally biased region" description="Polar residues" evidence="1">
    <location>
        <begin position="70"/>
        <end position="83"/>
    </location>
</feature>